<evidence type="ECO:0000313" key="4">
    <source>
        <dbReference type="Proteomes" id="UP000295212"/>
    </source>
</evidence>
<feature type="transmembrane region" description="Helical" evidence="1">
    <location>
        <begin position="257"/>
        <end position="276"/>
    </location>
</feature>
<dbReference type="InterPro" id="IPR052710">
    <property type="entry name" value="CAAX_protease"/>
</dbReference>
<proteinExistence type="predicted"/>
<feature type="domain" description="CAAX prenyl protease 2/Lysostaphin resistance protein A-like" evidence="2">
    <location>
        <begin position="177"/>
        <end position="265"/>
    </location>
</feature>
<dbReference type="GO" id="GO:0080120">
    <property type="term" value="P:CAAX-box protein maturation"/>
    <property type="evidence" value="ECO:0007669"/>
    <property type="project" value="UniProtKB-ARBA"/>
</dbReference>
<dbReference type="RefSeq" id="WP_166644618.1">
    <property type="nucleotide sequence ID" value="NZ_SNZJ01000007.1"/>
</dbReference>
<accession>A0A4R6ZPI3</accession>
<evidence type="ECO:0000313" key="3">
    <source>
        <dbReference type="EMBL" id="TDR54335.1"/>
    </source>
</evidence>
<gene>
    <name evidence="3" type="ORF">DFP85_107108</name>
</gene>
<feature type="transmembrane region" description="Helical" evidence="1">
    <location>
        <begin position="148"/>
        <end position="170"/>
    </location>
</feature>
<feature type="transmembrane region" description="Helical" evidence="1">
    <location>
        <begin position="208"/>
        <end position="226"/>
    </location>
</feature>
<keyword evidence="1" id="KW-0472">Membrane</keyword>
<sequence>MLALSMLYSLSLIVLGLCADARWRIGGAVAVLMVAGLIGLATWLFVAMALGYVALSAWMQARPGPPLLAWARLAVWVVASAGLVLHAWPGHEGLVVVEQQVLKADSLPVSLYLNHDKVLVAWSLLGWLPLFGRSVSTVGGMSSLAVPWLAVAGIVALMGLAVALGLVAWQPGLPEVVWVFAVANLLNTCIAEELLFRGMLQRWLMGRAGALAAVALTSALFGVAHLTGGGAFVLVATAAGLLYGLVYLWTGRLVWAVLVHWGLNLSHLLLFSYPMLAGA</sequence>
<evidence type="ECO:0000256" key="1">
    <source>
        <dbReference type="SAM" id="Phobius"/>
    </source>
</evidence>
<keyword evidence="1" id="KW-1133">Transmembrane helix</keyword>
<feature type="transmembrane region" description="Helical" evidence="1">
    <location>
        <begin position="176"/>
        <end position="196"/>
    </location>
</feature>
<dbReference type="Pfam" id="PF02517">
    <property type="entry name" value="Rce1-like"/>
    <property type="match status" value="1"/>
</dbReference>
<dbReference type="Proteomes" id="UP000295212">
    <property type="component" value="Unassembled WGS sequence"/>
</dbReference>
<reference evidence="3 4" key="1">
    <citation type="submission" date="2019-03" db="EMBL/GenBank/DDBJ databases">
        <title>Genomic Encyclopedia of Type Strains, Phase III (KMG-III): the genomes of soil and plant-associated and newly described type strains.</title>
        <authorList>
            <person name="Whitman W."/>
        </authorList>
    </citation>
    <scope>NUCLEOTIDE SEQUENCE [LARGE SCALE GENOMIC DNA]</scope>
    <source>
        <strain evidence="3 4">CECT 5797</strain>
    </source>
</reference>
<dbReference type="PANTHER" id="PTHR36435">
    <property type="entry name" value="SLR1288 PROTEIN"/>
    <property type="match status" value="1"/>
</dbReference>
<feature type="transmembrane region" description="Helical" evidence="1">
    <location>
        <begin position="67"/>
        <end position="88"/>
    </location>
</feature>
<dbReference type="GO" id="GO:0004175">
    <property type="term" value="F:endopeptidase activity"/>
    <property type="evidence" value="ECO:0007669"/>
    <property type="project" value="UniProtKB-ARBA"/>
</dbReference>
<feature type="transmembrane region" description="Helical" evidence="1">
    <location>
        <begin position="118"/>
        <end position="136"/>
    </location>
</feature>
<name>A0A4R6ZPI3_9GAMM</name>
<evidence type="ECO:0000259" key="2">
    <source>
        <dbReference type="Pfam" id="PF02517"/>
    </source>
</evidence>
<comment type="caution">
    <text evidence="3">The sequence shown here is derived from an EMBL/GenBank/DDBJ whole genome shotgun (WGS) entry which is preliminary data.</text>
</comment>
<dbReference type="EMBL" id="SNZJ01000007">
    <property type="protein sequence ID" value="TDR54335.1"/>
    <property type="molecule type" value="Genomic_DNA"/>
</dbReference>
<dbReference type="InterPro" id="IPR003675">
    <property type="entry name" value="Rce1/LyrA-like_dom"/>
</dbReference>
<feature type="transmembrane region" description="Helical" evidence="1">
    <location>
        <begin position="28"/>
        <end position="55"/>
    </location>
</feature>
<feature type="transmembrane region" description="Helical" evidence="1">
    <location>
        <begin position="232"/>
        <end position="250"/>
    </location>
</feature>
<keyword evidence="1" id="KW-0812">Transmembrane</keyword>
<dbReference type="AlphaFoldDB" id="A0A4R6ZPI3"/>
<organism evidence="3 4">
    <name type="scientific">Halomonas ventosae</name>
    <dbReference type="NCBI Taxonomy" id="229007"/>
    <lineage>
        <taxon>Bacteria</taxon>
        <taxon>Pseudomonadati</taxon>
        <taxon>Pseudomonadota</taxon>
        <taxon>Gammaproteobacteria</taxon>
        <taxon>Oceanospirillales</taxon>
        <taxon>Halomonadaceae</taxon>
        <taxon>Halomonas</taxon>
    </lineage>
</organism>
<dbReference type="PANTHER" id="PTHR36435:SF1">
    <property type="entry name" value="CAAX AMINO TERMINAL PROTEASE FAMILY PROTEIN"/>
    <property type="match status" value="1"/>
</dbReference>
<protein>
    <recommendedName>
        <fullName evidence="2">CAAX prenyl protease 2/Lysostaphin resistance protein A-like domain-containing protein</fullName>
    </recommendedName>
</protein>